<keyword evidence="2 7" id="KW-0349">Heme</keyword>
<protein>
    <submittedName>
        <fullName evidence="9">Cytochrome P450</fullName>
    </submittedName>
</protein>
<dbReference type="PRINTS" id="PR00359">
    <property type="entry name" value="BP450"/>
</dbReference>
<dbReference type="AlphaFoldDB" id="A0A4D4ML37"/>
<comment type="caution">
    <text evidence="9">The sequence shown here is derived from an EMBL/GenBank/DDBJ whole genome shotgun (WGS) entry which is preliminary data.</text>
</comment>
<reference evidence="8 11" key="2">
    <citation type="submission" date="2019-04" db="EMBL/GenBank/DDBJ databases">
        <title>Draft genome sequences of Streptomyces avermitilis NBRC 14893.</title>
        <authorList>
            <person name="Komaki H."/>
            <person name="Tamura T."/>
            <person name="Hosoyama A."/>
        </authorList>
    </citation>
    <scope>NUCLEOTIDE SEQUENCE [LARGE SCALE GENOMIC DNA]</scope>
    <source>
        <strain evidence="8 11">NBRC 14893</strain>
    </source>
</reference>
<evidence type="ECO:0000256" key="6">
    <source>
        <dbReference type="ARBA" id="ARBA00023033"/>
    </source>
</evidence>
<keyword evidence="4 7" id="KW-0560">Oxidoreductase</keyword>
<dbReference type="PANTHER" id="PTHR46696">
    <property type="entry name" value="P450, PUTATIVE (EUROFUNG)-RELATED"/>
    <property type="match status" value="1"/>
</dbReference>
<dbReference type="Pfam" id="PF00067">
    <property type="entry name" value="p450"/>
    <property type="match status" value="1"/>
</dbReference>
<keyword evidence="5 7" id="KW-0408">Iron</keyword>
<dbReference type="EMBL" id="BJHX01000001">
    <property type="protein sequence ID" value="GDY67477.1"/>
    <property type="molecule type" value="Genomic_DNA"/>
</dbReference>
<dbReference type="Proteomes" id="UP000302139">
    <property type="component" value="Unassembled WGS sequence"/>
</dbReference>
<dbReference type="Gene3D" id="1.10.630.10">
    <property type="entry name" value="Cytochrome P450"/>
    <property type="match status" value="1"/>
</dbReference>
<keyword evidence="3 7" id="KW-0479">Metal-binding</keyword>
<dbReference type="Proteomes" id="UP000299211">
    <property type="component" value="Unassembled WGS sequence"/>
</dbReference>
<dbReference type="GO" id="GO:0020037">
    <property type="term" value="F:heme binding"/>
    <property type="evidence" value="ECO:0007669"/>
    <property type="project" value="InterPro"/>
</dbReference>
<evidence type="ECO:0000313" key="11">
    <source>
        <dbReference type="Proteomes" id="UP000302139"/>
    </source>
</evidence>
<evidence type="ECO:0000313" key="8">
    <source>
        <dbReference type="EMBL" id="GDY67477.1"/>
    </source>
</evidence>
<accession>A0A4D4ML37</accession>
<dbReference type="STRING" id="33903.AQJ43_18820"/>
<dbReference type="GO" id="GO:0004497">
    <property type="term" value="F:monooxygenase activity"/>
    <property type="evidence" value="ECO:0007669"/>
    <property type="project" value="UniProtKB-KW"/>
</dbReference>
<reference evidence="9 10" key="1">
    <citation type="submission" date="2019-04" db="EMBL/GenBank/DDBJ databases">
        <title>Draft genome sequences of Streptomyces avermitilis ATCC 31267.</title>
        <authorList>
            <person name="Komaki H."/>
            <person name="Tamura T."/>
            <person name="Hosoyama A."/>
        </authorList>
    </citation>
    <scope>NUCLEOTIDE SEQUENCE [LARGE SCALE GENOMIC DNA]</scope>
    <source>
        <strain evidence="9 10">ATCC 31267</strain>
    </source>
</reference>
<dbReference type="EMBL" id="BJHY01000001">
    <property type="protein sequence ID" value="GDY72229.1"/>
    <property type="molecule type" value="Genomic_DNA"/>
</dbReference>
<dbReference type="SUPFAM" id="SSF48264">
    <property type="entry name" value="Cytochrome P450"/>
    <property type="match status" value="1"/>
</dbReference>
<dbReference type="CDD" id="cd11030">
    <property type="entry name" value="CYP105-like"/>
    <property type="match status" value="1"/>
</dbReference>
<evidence type="ECO:0000256" key="1">
    <source>
        <dbReference type="ARBA" id="ARBA00010617"/>
    </source>
</evidence>
<evidence type="ECO:0000256" key="5">
    <source>
        <dbReference type="ARBA" id="ARBA00023004"/>
    </source>
</evidence>
<dbReference type="InterPro" id="IPR002397">
    <property type="entry name" value="Cyt_P450_B"/>
</dbReference>
<dbReference type="RefSeq" id="WP_037647059.1">
    <property type="nucleotide sequence ID" value="NZ_BAABTN010000001.1"/>
</dbReference>
<evidence type="ECO:0000256" key="7">
    <source>
        <dbReference type="RuleBase" id="RU000461"/>
    </source>
</evidence>
<proteinExistence type="inferred from homology"/>
<dbReference type="InterPro" id="IPR036396">
    <property type="entry name" value="Cyt_P450_sf"/>
</dbReference>
<dbReference type="GO" id="GO:0016705">
    <property type="term" value="F:oxidoreductase activity, acting on paired donors, with incorporation or reduction of molecular oxygen"/>
    <property type="evidence" value="ECO:0007669"/>
    <property type="project" value="InterPro"/>
</dbReference>
<dbReference type="InterPro" id="IPR001128">
    <property type="entry name" value="Cyt_P450"/>
</dbReference>
<comment type="similarity">
    <text evidence="1 7">Belongs to the cytochrome P450 family.</text>
</comment>
<evidence type="ECO:0000313" key="10">
    <source>
        <dbReference type="Proteomes" id="UP000299211"/>
    </source>
</evidence>
<organism evidence="9 10">
    <name type="scientific">Streptomyces avermitilis</name>
    <dbReference type="NCBI Taxonomy" id="33903"/>
    <lineage>
        <taxon>Bacteria</taxon>
        <taxon>Bacillati</taxon>
        <taxon>Actinomycetota</taxon>
        <taxon>Actinomycetes</taxon>
        <taxon>Kitasatosporales</taxon>
        <taxon>Streptomycetaceae</taxon>
        <taxon>Streptomyces</taxon>
    </lineage>
</organism>
<dbReference type="PRINTS" id="PR00385">
    <property type="entry name" value="P450"/>
</dbReference>
<dbReference type="PROSITE" id="PS00086">
    <property type="entry name" value="CYTOCHROME_P450"/>
    <property type="match status" value="1"/>
</dbReference>
<evidence type="ECO:0000256" key="3">
    <source>
        <dbReference type="ARBA" id="ARBA00022723"/>
    </source>
</evidence>
<gene>
    <name evidence="8" type="ORF">SAV14893_068700</name>
    <name evidence="9" type="ORF">SAV31267_017140</name>
</gene>
<dbReference type="PANTHER" id="PTHR46696:SF1">
    <property type="entry name" value="CYTOCHROME P450 YJIB-RELATED"/>
    <property type="match status" value="1"/>
</dbReference>
<dbReference type="FunFam" id="1.10.630.10:FF:000018">
    <property type="entry name" value="Cytochrome P450 monooxygenase"/>
    <property type="match status" value="1"/>
</dbReference>
<evidence type="ECO:0000313" key="9">
    <source>
        <dbReference type="EMBL" id="GDY72229.1"/>
    </source>
</evidence>
<sequence>MTQTAAVTTAWPLHRTCPMSQPPALAAFRDGPPRQVLLRGDQPAWLITRYADVRQALADPRLSVNDQHPNWPNRLLFPVPPRAVSFWRMDPPEHGAYRKMVAAEFTAHRTQALRPLLQSITDELLDEMAAMPKPVDFHSVFALPLPCIAIARIFGVPDEDMSEFKENTSALLNQKEPEKAVQAFLATTAYLDGLARAKEREPKDDLLSRLVVNFVRPGQLSHDDLVAMVRLMLVAGHETTANQIALSIFTLLDRPGVLAELRADPRLLTPVVDELLRYWSIAQDNVVRTATEDLSVGDARIAAGDAVVISVPGANHDEAVFPDAADFDIHRDNSRHLAFGHGPHFCPGGPLARTELEIAITSVFRRFPDLRLAIGRDQVPVHTDTLVYGLECLPVTW</sequence>
<name>A0A4D4ML37_STRAX</name>
<dbReference type="InterPro" id="IPR017972">
    <property type="entry name" value="Cyt_P450_CS"/>
</dbReference>
<dbReference type="GO" id="GO:0005506">
    <property type="term" value="F:iron ion binding"/>
    <property type="evidence" value="ECO:0007669"/>
    <property type="project" value="InterPro"/>
</dbReference>
<keyword evidence="6 7" id="KW-0503">Monooxygenase</keyword>
<evidence type="ECO:0000256" key="2">
    <source>
        <dbReference type="ARBA" id="ARBA00022617"/>
    </source>
</evidence>
<evidence type="ECO:0000256" key="4">
    <source>
        <dbReference type="ARBA" id="ARBA00023002"/>
    </source>
</evidence>